<dbReference type="EMBL" id="RIBY02001899">
    <property type="protein sequence ID" value="KAH9827254.1"/>
    <property type="molecule type" value="Genomic_DNA"/>
</dbReference>
<evidence type="ECO:0000313" key="3">
    <source>
        <dbReference type="Proteomes" id="UP001138500"/>
    </source>
</evidence>
<dbReference type="Proteomes" id="UP001138500">
    <property type="component" value="Unassembled WGS sequence"/>
</dbReference>
<gene>
    <name evidence="2" type="ORF">Tdes44962_MAKER09795</name>
</gene>
<protein>
    <recommendedName>
        <fullName evidence="4">Killer toxin Kp4 domain-containing protein</fullName>
    </recommendedName>
</protein>
<dbReference type="PROSITE" id="PS51257">
    <property type="entry name" value="PROKAR_LIPOPROTEIN"/>
    <property type="match status" value="1"/>
</dbReference>
<comment type="caution">
    <text evidence="2">The sequence shown here is derived from an EMBL/GenBank/DDBJ whole genome shotgun (WGS) entry which is preliminary data.</text>
</comment>
<proteinExistence type="predicted"/>
<organism evidence="2 3">
    <name type="scientific">Teratosphaeria destructans</name>
    <dbReference type="NCBI Taxonomy" id="418781"/>
    <lineage>
        <taxon>Eukaryota</taxon>
        <taxon>Fungi</taxon>
        <taxon>Dikarya</taxon>
        <taxon>Ascomycota</taxon>
        <taxon>Pezizomycotina</taxon>
        <taxon>Dothideomycetes</taxon>
        <taxon>Dothideomycetidae</taxon>
        <taxon>Mycosphaerellales</taxon>
        <taxon>Teratosphaeriaceae</taxon>
        <taxon>Teratosphaeria</taxon>
    </lineage>
</organism>
<evidence type="ECO:0008006" key="4">
    <source>
        <dbReference type="Google" id="ProtNLM"/>
    </source>
</evidence>
<dbReference type="AlphaFoldDB" id="A0A9W7SR64"/>
<feature type="chain" id="PRO_5040921010" description="Killer toxin Kp4 domain-containing protein" evidence="1">
    <location>
        <begin position="19"/>
        <end position="184"/>
    </location>
</feature>
<sequence>MPPTKSLLALLLTPLTLASSSTYQPLGTQSCRASDLGNEVNYTIHVGAYFHSGGKEACHAAVDALTAAFHGKPPTTKECSLGIGCCEDHRGGAGMTVLKGVGAMKGHGAIINEAMHKPFPAIGFDCPDCQGRDGAVGESRSELGLVVGLLQGWKDWRYVRQEKNDEIAEDVVYHLLHTRMSSDS</sequence>
<evidence type="ECO:0000256" key="1">
    <source>
        <dbReference type="SAM" id="SignalP"/>
    </source>
</evidence>
<reference evidence="2 3" key="2">
    <citation type="journal article" date="2021" name="Curr. Genet.">
        <title>Genetic response to nitrogen starvation in the aggressive Eucalyptus foliar pathogen Teratosphaeria destructans.</title>
        <authorList>
            <person name="Havenga M."/>
            <person name="Wingfield B.D."/>
            <person name="Wingfield M.J."/>
            <person name="Dreyer L.L."/>
            <person name="Roets F."/>
            <person name="Aylward J."/>
        </authorList>
    </citation>
    <scope>NUCLEOTIDE SEQUENCE [LARGE SCALE GENOMIC DNA]</scope>
    <source>
        <strain evidence="2">CMW44962</strain>
    </source>
</reference>
<keyword evidence="3" id="KW-1185">Reference proteome</keyword>
<keyword evidence="1" id="KW-0732">Signal</keyword>
<dbReference type="OrthoDB" id="3636867at2759"/>
<evidence type="ECO:0000313" key="2">
    <source>
        <dbReference type="EMBL" id="KAH9827254.1"/>
    </source>
</evidence>
<reference evidence="2 3" key="1">
    <citation type="journal article" date="2018" name="IMA Fungus">
        <title>IMA Genome-F 10: Nine draft genome sequences of Claviceps purpurea s.lat., including C. arundinis, C. humidiphila, and C. cf. spartinae, pseudomolecules for the pitch canker pathogen Fusarium circinatum, draft genome of Davidsoniella eucalypti, Grosmannia galeiformis, Quambalaria eucalypti, and Teratosphaeria destructans.</title>
        <authorList>
            <person name="Wingfield B.D."/>
            <person name="Liu M."/>
            <person name="Nguyen H.D."/>
            <person name="Lane F.A."/>
            <person name="Morgan S.W."/>
            <person name="De Vos L."/>
            <person name="Wilken P.M."/>
            <person name="Duong T.A."/>
            <person name="Aylward J."/>
            <person name="Coetzee M.P."/>
            <person name="Dadej K."/>
            <person name="De Beer Z.W."/>
            <person name="Findlay W."/>
            <person name="Havenga M."/>
            <person name="Kolarik M."/>
            <person name="Menzies J.G."/>
            <person name="Naidoo K."/>
            <person name="Pochopski O."/>
            <person name="Shoukouhi P."/>
            <person name="Santana Q.C."/>
            <person name="Seifert K.A."/>
            <person name="Soal N."/>
            <person name="Steenkamp E.T."/>
            <person name="Tatham C.T."/>
            <person name="van der Nest M.A."/>
            <person name="Wingfield M.J."/>
        </authorList>
    </citation>
    <scope>NUCLEOTIDE SEQUENCE [LARGE SCALE GENOMIC DNA]</scope>
    <source>
        <strain evidence="2">CMW44962</strain>
    </source>
</reference>
<accession>A0A9W7SR64</accession>
<feature type="signal peptide" evidence="1">
    <location>
        <begin position="1"/>
        <end position="18"/>
    </location>
</feature>
<name>A0A9W7SR64_9PEZI</name>